<keyword evidence="4" id="KW-0675">Receptor</keyword>
<keyword evidence="6" id="KW-0393">Immunoglobulin domain</keyword>
<dbReference type="Proteomes" id="UP001497623">
    <property type="component" value="Unassembled WGS sequence"/>
</dbReference>
<dbReference type="EMBL" id="CAXKWB010020718">
    <property type="protein sequence ID" value="CAL4122750.1"/>
    <property type="molecule type" value="Genomic_DNA"/>
</dbReference>
<keyword evidence="3" id="KW-1015">Disulfide bond</keyword>
<comment type="caution">
    <text evidence="9">The sequence shown here is derived from an EMBL/GenBank/DDBJ whole genome shotgun (WGS) entry which is preliminary data.</text>
</comment>
<evidence type="ECO:0000259" key="8">
    <source>
        <dbReference type="Pfam" id="PF25609"/>
    </source>
</evidence>
<feature type="domain" description="Netrin receptor UNC5A-D-like N-terminal" evidence="8">
    <location>
        <begin position="60"/>
        <end position="158"/>
    </location>
</feature>
<gene>
    <name evidence="9" type="ORF">MNOR_LOCUS23472</name>
</gene>
<reference evidence="9 10" key="1">
    <citation type="submission" date="2024-05" db="EMBL/GenBank/DDBJ databases">
        <authorList>
            <person name="Wallberg A."/>
        </authorList>
    </citation>
    <scope>NUCLEOTIDE SEQUENCE [LARGE SCALE GENOMIC DNA]</scope>
</reference>
<evidence type="ECO:0000256" key="2">
    <source>
        <dbReference type="ARBA" id="ARBA00023136"/>
    </source>
</evidence>
<feature type="chain" id="PRO_5043506199" description="Netrin receptor UNC5A-D-like N-terminal domain-containing protein" evidence="7">
    <location>
        <begin position="36"/>
        <end position="162"/>
    </location>
</feature>
<dbReference type="AlphaFoldDB" id="A0AAV2RDI3"/>
<evidence type="ECO:0000256" key="6">
    <source>
        <dbReference type="ARBA" id="ARBA00023319"/>
    </source>
</evidence>
<dbReference type="SUPFAM" id="SSF48726">
    <property type="entry name" value="Immunoglobulin"/>
    <property type="match status" value="1"/>
</dbReference>
<dbReference type="Gene3D" id="2.60.40.10">
    <property type="entry name" value="Immunoglobulins"/>
    <property type="match status" value="1"/>
</dbReference>
<evidence type="ECO:0000256" key="5">
    <source>
        <dbReference type="ARBA" id="ARBA00023180"/>
    </source>
</evidence>
<evidence type="ECO:0000256" key="4">
    <source>
        <dbReference type="ARBA" id="ARBA00023170"/>
    </source>
</evidence>
<organism evidence="9 10">
    <name type="scientific">Meganyctiphanes norvegica</name>
    <name type="common">Northern krill</name>
    <name type="synonym">Thysanopoda norvegica</name>
    <dbReference type="NCBI Taxonomy" id="48144"/>
    <lineage>
        <taxon>Eukaryota</taxon>
        <taxon>Metazoa</taxon>
        <taxon>Ecdysozoa</taxon>
        <taxon>Arthropoda</taxon>
        <taxon>Crustacea</taxon>
        <taxon>Multicrustacea</taxon>
        <taxon>Malacostraca</taxon>
        <taxon>Eumalacostraca</taxon>
        <taxon>Eucarida</taxon>
        <taxon>Euphausiacea</taxon>
        <taxon>Euphausiidae</taxon>
        <taxon>Meganyctiphanes</taxon>
    </lineage>
</organism>
<dbReference type="InterPro" id="IPR036179">
    <property type="entry name" value="Ig-like_dom_sf"/>
</dbReference>
<evidence type="ECO:0000313" key="9">
    <source>
        <dbReference type="EMBL" id="CAL4122750.1"/>
    </source>
</evidence>
<keyword evidence="7" id="KW-0732">Signal</keyword>
<dbReference type="Pfam" id="PF25609">
    <property type="entry name" value="Unc5_NetrinR_N"/>
    <property type="match status" value="1"/>
</dbReference>
<evidence type="ECO:0000256" key="1">
    <source>
        <dbReference type="ARBA" id="ARBA00004479"/>
    </source>
</evidence>
<keyword evidence="2" id="KW-0472">Membrane</keyword>
<evidence type="ECO:0000256" key="7">
    <source>
        <dbReference type="SAM" id="SignalP"/>
    </source>
</evidence>
<protein>
    <recommendedName>
        <fullName evidence="8">Netrin receptor UNC5A-D-like N-terminal domain-containing protein</fullName>
    </recommendedName>
</protein>
<sequence>MQRWLAGEPHLLRPPQCLILVPLILLLLVVSQAKAYPQTDADDVAGILDVIPGSANVPDDSPPLFDAHPKDSYVIKNKPAILTCRAQHALKVYFKCNGGTPPHEAATETAFVEPSTGMRVVEAQLHVERATVEEYFEDYECHCVAWSSRGQTTSSTARISTA</sequence>
<feature type="non-terminal residue" evidence="9">
    <location>
        <position position="162"/>
    </location>
</feature>
<proteinExistence type="predicted"/>
<dbReference type="InterPro" id="IPR057755">
    <property type="entry name" value="UNC5A-D-like_N"/>
</dbReference>
<name>A0AAV2RDI3_MEGNR</name>
<feature type="signal peptide" evidence="7">
    <location>
        <begin position="1"/>
        <end position="35"/>
    </location>
</feature>
<evidence type="ECO:0000256" key="3">
    <source>
        <dbReference type="ARBA" id="ARBA00023157"/>
    </source>
</evidence>
<dbReference type="InterPro" id="IPR013783">
    <property type="entry name" value="Ig-like_fold"/>
</dbReference>
<keyword evidence="10" id="KW-1185">Reference proteome</keyword>
<keyword evidence="5" id="KW-0325">Glycoprotein</keyword>
<comment type="subcellular location">
    <subcellularLocation>
        <location evidence="1">Membrane</location>
        <topology evidence="1">Single-pass type I membrane protein</topology>
    </subcellularLocation>
</comment>
<accession>A0AAV2RDI3</accession>
<evidence type="ECO:0000313" key="10">
    <source>
        <dbReference type="Proteomes" id="UP001497623"/>
    </source>
</evidence>